<evidence type="ECO:0000256" key="6">
    <source>
        <dbReference type="ARBA" id="ARBA00022989"/>
    </source>
</evidence>
<sequence>MFGLGMPELIVILVIIVIIFGAGKLPEIGSGIGKGIKNFKDATKKEEVTKKIDDNDGDEETKA</sequence>
<dbReference type="GO" id="GO:0008320">
    <property type="term" value="F:protein transmembrane transporter activity"/>
    <property type="evidence" value="ECO:0007669"/>
    <property type="project" value="UniProtKB-UniRule"/>
</dbReference>
<accession>A0A1H0J8R5</accession>
<dbReference type="STRING" id="91360.SAMN05660330_00190"/>
<proteinExistence type="inferred from homology"/>
<keyword evidence="5 9" id="KW-0653">Protein transport</keyword>
<dbReference type="GO" id="GO:0033281">
    <property type="term" value="C:TAT protein transport complex"/>
    <property type="evidence" value="ECO:0007669"/>
    <property type="project" value="UniProtKB-UniRule"/>
</dbReference>
<dbReference type="InterPro" id="IPR006312">
    <property type="entry name" value="TatA/E"/>
</dbReference>
<dbReference type="Gene3D" id="1.20.5.3310">
    <property type="match status" value="1"/>
</dbReference>
<dbReference type="PANTHER" id="PTHR42982">
    <property type="entry name" value="SEC-INDEPENDENT PROTEIN TRANSLOCASE PROTEIN TATA"/>
    <property type="match status" value="1"/>
</dbReference>
<dbReference type="Pfam" id="PF02416">
    <property type="entry name" value="TatA_B_E"/>
    <property type="match status" value="1"/>
</dbReference>
<dbReference type="EMBL" id="FNJI01000001">
    <property type="protein sequence ID" value="SDO40034.1"/>
    <property type="molecule type" value="Genomic_DNA"/>
</dbReference>
<keyword evidence="4 9" id="KW-0812">Transmembrane</keyword>
<evidence type="ECO:0000256" key="2">
    <source>
        <dbReference type="ARBA" id="ARBA00022448"/>
    </source>
</evidence>
<evidence type="ECO:0000256" key="1">
    <source>
        <dbReference type="ARBA" id="ARBA00004162"/>
    </source>
</evidence>
<evidence type="ECO:0000256" key="7">
    <source>
        <dbReference type="ARBA" id="ARBA00023010"/>
    </source>
</evidence>
<evidence type="ECO:0000256" key="9">
    <source>
        <dbReference type="HAMAP-Rule" id="MF_00236"/>
    </source>
</evidence>
<keyword evidence="7 9" id="KW-0811">Translocation</keyword>
<reference evidence="10 11" key="1">
    <citation type="submission" date="2016-10" db="EMBL/GenBank/DDBJ databases">
        <authorList>
            <person name="de Groot N.N."/>
        </authorList>
    </citation>
    <scope>NUCLEOTIDE SEQUENCE [LARGE SCALE GENOMIC DNA]</scope>
    <source>
        <strain evidence="10 11">DSM 12130</strain>
    </source>
</reference>
<dbReference type="AlphaFoldDB" id="A0A1H0J8R5"/>
<comment type="subunit">
    <text evidence="9">Forms a complex with TatC.</text>
</comment>
<keyword evidence="11" id="KW-1185">Reference proteome</keyword>
<keyword evidence="3 9" id="KW-1003">Cell membrane</keyword>
<dbReference type="HAMAP" id="MF_00236">
    <property type="entry name" value="TatA_E"/>
    <property type="match status" value="1"/>
</dbReference>
<keyword evidence="2 9" id="KW-0813">Transport</keyword>
<evidence type="ECO:0000256" key="3">
    <source>
        <dbReference type="ARBA" id="ARBA00022475"/>
    </source>
</evidence>
<comment type="function">
    <text evidence="9">Part of the twin-arginine translocation (Tat) system that transports large folded proteins containing a characteristic twin-arginine motif in their signal peptide across membranes. TatA could form the protein-conducting channel of the Tat system.</text>
</comment>
<keyword evidence="8 9" id="KW-0472">Membrane</keyword>
<dbReference type="PANTHER" id="PTHR42982:SF1">
    <property type="entry name" value="SEC-INDEPENDENT PROTEIN TRANSLOCASE PROTEIN TATA"/>
    <property type="match status" value="1"/>
</dbReference>
<dbReference type="NCBIfam" id="TIGR01411">
    <property type="entry name" value="tatAE"/>
    <property type="match status" value="1"/>
</dbReference>
<dbReference type="InterPro" id="IPR003369">
    <property type="entry name" value="TatA/B/E"/>
</dbReference>
<evidence type="ECO:0000256" key="8">
    <source>
        <dbReference type="ARBA" id="ARBA00023136"/>
    </source>
</evidence>
<feature type="transmembrane region" description="Helical" evidence="9">
    <location>
        <begin position="6"/>
        <end position="25"/>
    </location>
</feature>
<name>A0A1H0J8R5_9BACT</name>
<comment type="similarity">
    <text evidence="9">Belongs to the TatA/E family.</text>
</comment>
<protein>
    <recommendedName>
        <fullName evidence="9">Sec-independent protein translocase protein TatA</fullName>
    </recommendedName>
</protein>
<dbReference type="RefSeq" id="WP_092218834.1">
    <property type="nucleotide sequence ID" value="NZ_FNJI01000001.1"/>
</dbReference>
<evidence type="ECO:0000313" key="11">
    <source>
        <dbReference type="Proteomes" id="UP000199073"/>
    </source>
</evidence>
<evidence type="ECO:0000256" key="4">
    <source>
        <dbReference type="ARBA" id="ARBA00022692"/>
    </source>
</evidence>
<comment type="subcellular location">
    <subcellularLocation>
        <location evidence="1 9">Cell membrane</location>
        <topology evidence="1 9">Single-pass membrane protein</topology>
    </subcellularLocation>
</comment>
<organism evidence="10 11">
    <name type="scientific">Desulforhopalus singaporensis</name>
    <dbReference type="NCBI Taxonomy" id="91360"/>
    <lineage>
        <taxon>Bacteria</taxon>
        <taxon>Pseudomonadati</taxon>
        <taxon>Thermodesulfobacteriota</taxon>
        <taxon>Desulfobulbia</taxon>
        <taxon>Desulfobulbales</taxon>
        <taxon>Desulfocapsaceae</taxon>
        <taxon>Desulforhopalus</taxon>
    </lineage>
</organism>
<dbReference type="OrthoDB" id="9813726at2"/>
<dbReference type="GO" id="GO:0043953">
    <property type="term" value="P:protein transport by the Tat complex"/>
    <property type="evidence" value="ECO:0007669"/>
    <property type="project" value="UniProtKB-UniRule"/>
</dbReference>
<evidence type="ECO:0000313" key="10">
    <source>
        <dbReference type="EMBL" id="SDO40034.1"/>
    </source>
</evidence>
<dbReference type="Proteomes" id="UP000199073">
    <property type="component" value="Unassembled WGS sequence"/>
</dbReference>
<keyword evidence="6 9" id="KW-1133">Transmembrane helix</keyword>
<evidence type="ECO:0000256" key="5">
    <source>
        <dbReference type="ARBA" id="ARBA00022927"/>
    </source>
</evidence>
<gene>
    <name evidence="9" type="primary">tatA</name>
    <name evidence="10" type="ORF">SAMN05660330_00190</name>
</gene>